<sequence length="60" mass="6566">MRGANAFARANFAIRCVAVDPFRAVAQGLARLVRDQDVGGSNPLSPTTESHSIERLYLFM</sequence>
<dbReference type="AlphaFoldDB" id="A0A3P3XL70"/>
<organism evidence="1">
    <name type="scientific">uncultured spirochete</name>
    <dbReference type="NCBI Taxonomy" id="156406"/>
    <lineage>
        <taxon>Bacteria</taxon>
        <taxon>Pseudomonadati</taxon>
        <taxon>Spirochaetota</taxon>
        <taxon>Spirochaetia</taxon>
        <taxon>Spirochaetales</taxon>
        <taxon>environmental samples</taxon>
    </lineage>
</organism>
<protein>
    <submittedName>
        <fullName evidence="1">Uncharacterized protein</fullName>
    </submittedName>
</protein>
<dbReference type="EMBL" id="FWDM01000036">
    <property type="protein sequence ID" value="SLM15321.1"/>
    <property type="molecule type" value="Genomic_DNA"/>
</dbReference>
<accession>A0A3P3XL70</accession>
<dbReference type="AntiFam" id="ANF00010">
    <property type="entry name" value="tRNA translation"/>
</dbReference>
<gene>
    <name evidence="1" type="ORF">SPIROBIBN47_410033</name>
</gene>
<proteinExistence type="predicted"/>
<name>A0A3P3XL70_9SPIR</name>
<evidence type="ECO:0000313" key="1">
    <source>
        <dbReference type="EMBL" id="SLM15321.1"/>
    </source>
</evidence>
<reference evidence="1" key="1">
    <citation type="submission" date="2017-02" db="EMBL/GenBank/DDBJ databases">
        <authorList>
            <person name="Regsiter A."/>
            <person name="William W."/>
        </authorList>
    </citation>
    <scope>NUCLEOTIDE SEQUENCE</scope>
    <source>
        <strain evidence="1">Bib</strain>
    </source>
</reference>